<protein>
    <submittedName>
        <fullName evidence="1">Uncharacterized protein</fullName>
    </submittedName>
</protein>
<dbReference type="EMBL" id="AP023343">
    <property type="protein sequence ID" value="BCI89080.1"/>
    <property type="molecule type" value="Genomic_DNA"/>
</dbReference>
<proteinExistence type="predicted"/>
<dbReference type="SUPFAM" id="SSF56801">
    <property type="entry name" value="Acetyl-CoA synthetase-like"/>
    <property type="match status" value="1"/>
</dbReference>
<sequence length="169" mass="18341">MQVSSLPVRTHTARMDLVFSLAESFTETGGPAGINGVVEFRTDVFDAASIEMLVKRLERVLVAVTADPGRRLSSVDVVGVDEHARLVRWGNWAALAAGGVSAAVSVPQLWQAQVGRTPRAVALVCGATSTSWTYGQVDAAANRLARWLVGRGWGPVMWWRWWGGAARRR</sequence>
<gene>
    <name evidence="1" type="ORF">NIIDMKKI_42860</name>
</gene>
<dbReference type="Gene3D" id="3.30.559.30">
    <property type="entry name" value="Nonribosomal peptide synthetase, condensation domain"/>
    <property type="match status" value="1"/>
</dbReference>
<keyword evidence="2" id="KW-1185">Reference proteome</keyword>
<dbReference type="SUPFAM" id="SSF52777">
    <property type="entry name" value="CoA-dependent acyltransferases"/>
    <property type="match status" value="1"/>
</dbReference>
<name>A0A7G1IE52_MYCKA</name>
<dbReference type="Proteomes" id="UP000516380">
    <property type="component" value="Chromosome"/>
</dbReference>
<evidence type="ECO:0000313" key="1">
    <source>
        <dbReference type="EMBL" id="BCI89080.1"/>
    </source>
</evidence>
<evidence type="ECO:0000313" key="2">
    <source>
        <dbReference type="Proteomes" id="UP000516380"/>
    </source>
</evidence>
<accession>A0A7G1IE52</accession>
<organism evidence="1 2">
    <name type="scientific">Mycobacterium kansasii</name>
    <dbReference type="NCBI Taxonomy" id="1768"/>
    <lineage>
        <taxon>Bacteria</taxon>
        <taxon>Bacillati</taxon>
        <taxon>Actinomycetota</taxon>
        <taxon>Actinomycetes</taxon>
        <taxon>Mycobacteriales</taxon>
        <taxon>Mycobacteriaceae</taxon>
        <taxon>Mycobacterium</taxon>
    </lineage>
</organism>
<dbReference type="AlphaFoldDB" id="A0A7G1IE52"/>
<dbReference type="Gene3D" id="3.40.50.980">
    <property type="match status" value="1"/>
</dbReference>
<reference evidence="1 2" key="1">
    <citation type="submission" date="2020-07" db="EMBL/GenBank/DDBJ databases">
        <title>Mycobacterium kansasii (former subtype) with zoonotic potential isolated from diseased indoor pet cat, Japan.</title>
        <authorList>
            <person name="Fukano H."/>
            <person name="Terazono T."/>
            <person name="Hoshino Y."/>
        </authorList>
    </citation>
    <scope>NUCLEOTIDE SEQUENCE [LARGE SCALE GENOMIC DNA]</scope>
    <source>
        <strain evidence="1 2">Kuro-I</strain>
    </source>
</reference>